<dbReference type="Pfam" id="PF04782">
    <property type="entry name" value="DUF632"/>
    <property type="match status" value="1"/>
</dbReference>
<feature type="domain" description="DUF630" evidence="4">
    <location>
        <begin position="1"/>
        <end position="57"/>
    </location>
</feature>
<feature type="region of interest" description="Disordered" evidence="2">
    <location>
        <begin position="357"/>
        <end position="445"/>
    </location>
</feature>
<evidence type="ECO:0000259" key="4">
    <source>
        <dbReference type="Pfam" id="PF04783"/>
    </source>
</evidence>
<dbReference type="EMBL" id="JBFOLK010000007">
    <property type="protein sequence ID" value="KAL2498554.1"/>
    <property type="molecule type" value="Genomic_DNA"/>
</dbReference>
<feature type="compositionally biased region" description="Acidic residues" evidence="2">
    <location>
        <begin position="418"/>
        <end position="434"/>
    </location>
</feature>
<dbReference type="InterPro" id="IPR006868">
    <property type="entry name" value="DUF630"/>
</dbReference>
<reference evidence="6" key="1">
    <citation type="submission" date="2024-07" db="EMBL/GenBank/DDBJ databases">
        <title>Two chromosome-level genome assemblies of Korean endemic species Abeliophyllum distichum and Forsythia ovata (Oleaceae).</title>
        <authorList>
            <person name="Jang H."/>
        </authorList>
    </citation>
    <scope>NUCLEOTIDE SEQUENCE [LARGE SCALE GENOMIC DNA]</scope>
</reference>
<dbReference type="Proteomes" id="UP001604336">
    <property type="component" value="Unassembled WGS sequence"/>
</dbReference>
<dbReference type="AlphaFoldDB" id="A0ABD1SEE0"/>
<feature type="domain" description="DUF632" evidence="3">
    <location>
        <begin position="520"/>
        <end position="824"/>
    </location>
</feature>
<feature type="compositionally biased region" description="Basic and acidic residues" evidence="2">
    <location>
        <begin position="402"/>
        <end position="417"/>
    </location>
</feature>
<evidence type="ECO:0000259" key="3">
    <source>
        <dbReference type="Pfam" id="PF04782"/>
    </source>
</evidence>
<evidence type="ECO:0000313" key="6">
    <source>
        <dbReference type="Proteomes" id="UP001604336"/>
    </source>
</evidence>
<keyword evidence="1" id="KW-0175">Coiled coil</keyword>
<dbReference type="InterPro" id="IPR006867">
    <property type="entry name" value="DUF632"/>
</dbReference>
<dbReference type="PANTHER" id="PTHR21450">
    <property type="entry name" value="PROTEIN ALTERED PHOSPHATE STARVATION RESPONSE 1"/>
    <property type="match status" value="1"/>
</dbReference>
<organism evidence="5 6">
    <name type="scientific">Abeliophyllum distichum</name>
    <dbReference type="NCBI Taxonomy" id="126358"/>
    <lineage>
        <taxon>Eukaryota</taxon>
        <taxon>Viridiplantae</taxon>
        <taxon>Streptophyta</taxon>
        <taxon>Embryophyta</taxon>
        <taxon>Tracheophyta</taxon>
        <taxon>Spermatophyta</taxon>
        <taxon>Magnoliopsida</taxon>
        <taxon>eudicotyledons</taxon>
        <taxon>Gunneridae</taxon>
        <taxon>Pentapetalae</taxon>
        <taxon>asterids</taxon>
        <taxon>lamiids</taxon>
        <taxon>Lamiales</taxon>
        <taxon>Oleaceae</taxon>
        <taxon>Forsythieae</taxon>
        <taxon>Abeliophyllum</taxon>
    </lineage>
</organism>
<sequence length="952" mass="107690">MGCGLSKVDSELVNFCRERKESIRAARDFRYTLACAHVTYFHSLQDVESAIRNFMEEALVISTNSPDVTGPHYRCMEEVSLLENFSFVSDEDEDVSLTGYVHEGLNSSDLLSQNESERVLNPYRPNNKKSSSEVPTRILQQPQIKHKNTWEHYSMSSFTDQPHHGTFDGQTWFSSSSFRFPHSGGGKFSPSGSFAFPSRNGSFVDEFVYDAPNNSSGQVNCPSNRVGLSQNENVMPFGGPMNFLPNKFRFNLDASRESLGGQTDFPVMDPTIFHPGNGVQKSFSMNFLPSDPHYNQTPSHFLPFSSPPHPEISSLNYLNPFNLAEDTFLDYYLQASYNYNTGSTPYDTDLREIREREGIPDLEDAPHDNILEDSSSEEDLESTEKSDEGLSGKGAGNNGKKFHLDQDKEVKRPKDGLTDEENEKEGFVDADETEMESRTRSSPTKIMKVDAMKKSEIFEGEEVSNQKDMKKSETSKGQEVCSQTERKNSDTSERRLSCNQIDKTVRKVTSTTLVHSSRDLQEVLNEIKDAFDTILMHGKDVSVMLDAGFSSCIGSSTGPSNAMSSTSAYWMSKGPFPRILKIVDDGSLNIENNISMASCNLLVILEKLYVWENKLYKEVKDEERLRVNFDKEWRKMKKLDDRGAEPLKIDASQSSVRRLIPTINVAISTVGGIARRTHRITVEELQPQLCELIHRLKQMWKSLFESRKKQVQAIMEAKSHVAMTCMTSDSSLNATRKLEMEIKRLGTAFSDWIKSYKAFAELLKIWLMKCLDQKPAENPKDDASSSTSSPGASNIFVISNDWYDAVGKVSETEVLMSINNLAMLLNELCQNLHGERYLRHKIEYLSSYQEKRLKKFCTESGMDWDQCASIFDEADLTITIETGNRSLDAAYANLKSVRKRLNEAKTKHEEVTKQVNDAASHLLSTGFVPVFEALKSFNLEMFNAYEQIRIRS</sequence>
<feature type="region of interest" description="Disordered" evidence="2">
    <location>
        <begin position="461"/>
        <end position="495"/>
    </location>
</feature>
<feature type="compositionally biased region" description="Basic and acidic residues" evidence="2">
    <location>
        <begin position="464"/>
        <end position="476"/>
    </location>
</feature>
<dbReference type="PANTHER" id="PTHR21450:SF43">
    <property type="entry name" value="DUF630 FAMILY PROTEIN"/>
    <property type="match status" value="1"/>
</dbReference>
<dbReference type="Pfam" id="PF04783">
    <property type="entry name" value="DUF630"/>
    <property type="match status" value="1"/>
</dbReference>
<feature type="coiled-coil region" evidence="1">
    <location>
        <begin position="884"/>
        <end position="921"/>
    </location>
</feature>
<evidence type="ECO:0000256" key="2">
    <source>
        <dbReference type="SAM" id="MobiDB-lite"/>
    </source>
</evidence>
<protein>
    <submittedName>
        <fullName evidence="5">Uncharacterized protein</fullName>
    </submittedName>
</protein>
<feature type="compositionally biased region" description="Basic and acidic residues" evidence="2">
    <location>
        <begin position="357"/>
        <end position="370"/>
    </location>
</feature>
<feature type="compositionally biased region" description="Basic and acidic residues" evidence="2">
    <location>
        <begin position="484"/>
        <end position="495"/>
    </location>
</feature>
<evidence type="ECO:0000313" key="5">
    <source>
        <dbReference type="EMBL" id="KAL2498554.1"/>
    </source>
</evidence>
<accession>A0ABD1SEE0</accession>
<gene>
    <name evidence="5" type="ORF">Adt_24104</name>
</gene>
<keyword evidence="6" id="KW-1185">Reference proteome</keyword>
<proteinExistence type="predicted"/>
<name>A0ABD1SEE0_9LAMI</name>
<evidence type="ECO:0000256" key="1">
    <source>
        <dbReference type="SAM" id="Coils"/>
    </source>
</evidence>
<comment type="caution">
    <text evidence="5">The sequence shown here is derived from an EMBL/GenBank/DDBJ whole genome shotgun (WGS) entry which is preliminary data.</text>
</comment>